<feature type="region of interest" description="Disordered" evidence="1">
    <location>
        <begin position="135"/>
        <end position="209"/>
    </location>
</feature>
<feature type="compositionally biased region" description="Basic residues" evidence="1">
    <location>
        <begin position="85"/>
        <end position="94"/>
    </location>
</feature>
<dbReference type="EMBL" id="CADCTL010000245">
    <property type="protein sequence ID" value="CAA9275187.1"/>
    <property type="molecule type" value="Genomic_DNA"/>
</dbReference>
<feature type="region of interest" description="Disordered" evidence="1">
    <location>
        <begin position="1"/>
        <end position="97"/>
    </location>
</feature>
<accession>A0A6J4JEA8</accession>
<reference evidence="2" key="1">
    <citation type="submission" date="2020-02" db="EMBL/GenBank/DDBJ databases">
        <authorList>
            <person name="Meier V. D."/>
        </authorList>
    </citation>
    <scope>NUCLEOTIDE SEQUENCE</scope>
    <source>
        <strain evidence="2">AVDCRST_MAG04</strain>
    </source>
</reference>
<organism evidence="2">
    <name type="scientific">uncultured Acetobacteraceae bacterium</name>
    <dbReference type="NCBI Taxonomy" id="169975"/>
    <lineage>
        <taxon>Bacteria</taxon>
        <taxon>Pseudomonadati</taxon>
        <taxon>Pseudomonadota</taxon>
        <taxon>Alphaproteobacteria</taxon>
        <taxon>Acetobacterales</taxon>
        <taxon>Acetobacteraceae</taxon>
        <taxon>environmental samples</taxon>
    </lineage>
</organism>
<evidence type="ECO:0000256" key="1">
    <source>
        <dbReference type="SAM" id="MobiDB-lite"/>
    </source>
</evidence>
<evidence type="ECO:0000313" key="2">
    <source>
        <dbReference type="EMBL" id="CAA9275187.1"/>
    </source>
</evidence>
<feature type="compositionally biased region" description="Basic residues" evidence="1">
    <location>
        <begin position="185"/>
        <end position="209"/>
    </location>
</feature>
<feature type="compositionally biased region" description="Basic residues" evidence="1">
    <location>
        <begin position="1"/>
        <end position="23"/>
    </location>
</feature>
<feature type="compositionally biased region" description="Low complexity" evidence="1">
    <location>
        <begin position="287"/>
        <end position="296"/>
    </location>
</feature>
<proteinExistence type="predicted"/>
<feature type="compositionally biased region" description="Basic residues" evidence="1">
    <location>
        <begin position="37"/>
        <end position="49"/>
    </location>
</feature>
<name>A0A6J4JEA8_9PROT</name>
<feature type="region of interest" description="Disordered" evidence="1">
    <location>
        <begin position="269"/>
        <end position="307"/>
    </location>
</feature>
<feature type="non-terminal residue" evidence="2">
    <location>
        <position position="1"/>
    </location>
</feature>
<protein>
    <submittedName>
        <fullName evidence="2">Phosphonate ABC transporter permease protein phnE</fullName>
    </submittedName>
</protein>
<gene>
    <name evidence="2" type="ORF">AVDCRST_MAG04-3300</name>
</gene>
<feature type="non-terminal residue" evidence="2">
    <location>
        <position position="307"/>
    </location>
</feature>
<sequence>GRHALRPGGRPRPRVVARRRQGRGRVPGGPPATARRDARRPRGPHRLPARQRLGQRSASSDAARRPAAHRRIPLAHPAEPALGRPPRRRGHGRQPRLLVLPPRLLGVAAVRNGEHGGARHAVRRLRCAAARLPGGAQPVARRPLPARASVLRSDAYRPRDRLRADPRLGLRRRRPRGHPGDHAAHGRRARQAVRGGHRERRHAPVGRRARRGRVLARVLPLRHPAAGAAEHPQLRPAALRNQHPLRQRHRLRGRRRHRRGTLQSHLLQLLRGDQRHHPARHPRRGRCGPPLGAAAPPRHRCARGREL</sequence>
<feature type="compositionally biased region" description="Basic residues" evidence="1">
    <location>
        <begin position="297"/>
        <end position="307"/>
    </location>
</feature>
<feature type="compositionally biased region" description="Basic residues" evidence="1">
    <location>
        <begin position="277"/>
        <end position="286"/>
    </location>
</feature>
<feature type="compositionally biased region" description="Low complexity" evidence="1">
    <location>
        <begin position="74"/>
        <end position="84"/>
    </location>
</feature>
<feature type="compositionally biased region" description="Basic and acidic residues" evidence="1">
    <location>
        <begin position="154"/>
        <end position="168"/>
    </location>
</feature>
<dbReference type="AlphaFoldDB" id="A0A6J4JEA8"/>